<evidence type="ECO:0000256" key="1">
    <source>
        <dbReference type="SAM" id="MobiDB-lite"/>
    </source>
</evidence>
<dbReference type="Proteomes" id="UP000765509">
    <property type="component" value="Unassembled WGS sequence"/>
</dbReference>
<gene>
    <name evidence="2" type="ORF">O181_047939</name>
</gene>
<name>A0A9Q3HMI1_9BASI</name>
<evidence type="ECO:0000313" key="3">
    <source>
        <dbReference type="Proteomes" id="UP000765509"/>
    </source>
</evidence>
<proteinExistence type="predicted"/>
<organism evidence="2 3">
    <name type="scientific">Austropuccinia psidii MF-1</name>
    <dbReference type="NCBI Taxonomy" id="1389203"/>
    <lineage>
        <taxon>Eukaryota</taxon>
        <taxon>Fungi</taxon>
        <taxon>Dikarya</taxon>
        <taxon>Basidiomycota</taxon>
        <taxon>Pucciniomycotina</taxon>
        <taxon>Pucciniomycetes</taxon>
        <taxon>Pucciniales</taxon>
        <taxon>Sphaerophragmiaceae</taxon>
        <taxon>Austropuccinia</taxon>
    </lineage>
</organism>
<evidence type="ECO:0000313" key="2">
    <source>
        <dbReference type="EMBL" id="MBW0508224.1"/>
    </source>
</evidence>
<accession>A0A9Q3HMI1</accession>
<comment type="caution">
    <text evidence="2">The sequence shown here is derived from an EMBL/GenBank/DDBJ whole genome shotgun (WGS) entry which is preliminary data.</text>
</comment>
<reference evidence="2" key="1">
    <citation type="submission" date="2021-03" db="EMBL/GenBank/DDBJ databases">
        <title>Draft genome sequence of rust myrtle Austropuccinia psidii MF-1, a brazilian biotype.</title>
        <authorList>
            <person name="Quecine M.C."/>
            <person name="Pachon D.M.R."/>
            <person name="Bonatelli M.L."/>
            <person name="Correr F.H."/>
            <person name="Franceschini L.M."/>
            <person name="Leite T.F."/>
            <person name="Margarido G.R.A."/>
            <person name="Almeida C.A."/>
            <person name="Ferrarezi J.A."/>
            <person name="Labate C.A."/>
        </authorList>
    </citation>
    <scope>NUCLEOTIDE SEQUENCE</scope>
    <source>
        <strain evidence="2">MF-1</strain>
    </source>
</reference>
<sequence length="100" mass="11093">MGQPKHTLYSLGIQQPNPLFKLHHPAVMLHTRNARLLSNPSNHAARGVPSQDALARTPLWSMMMKVFPSRNGPWDPKQANRNDYRGLALSPQASSCTPPS</sequence>
<dbReference type="EMBL" id="AVOT02020202">
    <property type="protein sequence ID" value="MBW0508224.1"/>
    <property type="molecule type" value="Genomic_DNA"/>
</dbReference>
<protein>
    <submittedName>
        <fullName evidence="2">Uncharacterized protein</fullName>
    </submittedName>
</protein>
<feature type="region of interest" description="Disordered" evidence="1">
    <location>
        <begin position="70"/>
        <end position="100"/>
    </location>
</feature>
<feature type="compositionally biased region" description="Polar residues" evidence="1">
    <location>
        <begin position="91"/>
        <end position="100"/>
    </location>
</feature>
<keyword evidence="3" id="KW-1185">Reference proteome</keyword>
<dbReference type="AlphaFoldDB" id="A0A9Q3HMI1"/>